<dbReference type="SMART" id="SM00278">
    <property type="entry name" value="HhH1"/>
    <property type="match status" value="2"/>
</dbReference>
<dbReference type="InterPro" id="IPR010994">
    <property type="entry name" value="RuvA_2-like"/>
</dbReference>
<comment type="caution">
    <text evidence="3">The sequence shown here is derived from an EMBL/GenBank/DDBJ whole genome shotgun (WGS) entry which is preliminary data.</text>
</comment>
<sequence>MLKRLMDRKRWSGMQLIAGLCIAVSIALLAAALLQKGSDDQPHWTAMNAQVDHALDSIEQGKADRQAQAGGKEADATKAAAAQKPAAGAKGAPAASATESDGAAQKPAVGTQDAPAAGAATGGTADEASTAVDATKGAAAETDGEPPSTPQSGASAADDPDTASSPSADGKIDVNHATSAELDALPGIGAAKAEAIVAERERGGPFRSADDLLRVKGIGPKLLDTMKSLIVLGP</sequence>
<dbReference type="PANTHER" id="PTHR21180:SF32">
    <property type="entry name" value="ENDONUCLEASE_EXONUCLEASE_PHOSPHATASE FAMILY DOMAIN-CONTAINING PROTEIN 1"/>
    <property type="match status" value="1"/>
</dbReference>
<dbReference type="Proteomes" id="UP000665561">
    <property type="component" value="Unassembled WGS sequence"/>
</dbReference>
<dbReference type="PANTHER" id="PTHR21180">
    <property type="entry name" value="ENDONUCLEASE/EXONUCLEASE/PHOSPHATASE FAMILY DOMAIN-CONTAINING PROTEIN 1"/>
    <property type="match status" value="1"/>
</dbReference>
<keyword evidence="4" id="KW-1185">Reference proteome</keyword>
<dbReference type="InterPro" id="IPR003583">
    <property type="entry name" value="Hlx-hairpin-Hlx_DNA-bd_motif"/>
</dbReference>
<evidence type="ECO:0000313" key="4">
    <source>
        <dbReference type="Proteomes" id="UP000665561"/>
    </source>
</evidence>
<accession>A0ABW9XJX0</accession>
<name>A0ABW9XJX0_9BACL</name>
<feature type="compositionally biased region" description="Low complexity" evidence="1">
    <location>
        <begin position="77"/>
        <end position="97"/>
    </location>
</feature>
<feature type="domain" description="Helix-hairpin-helix DNA-binding motif class 1" evidence="2">
    <location>
        <begin position="180"/>
        <end position="199"/>
    </location>
</feature>
<feature type="compositionally biased region" description="Low complexity" evidence="1">
    <location>
        <begin position="152"/>
        <end position="169"/>
    </location>
</feature>
<reference evidence="3 4" key="1">
    <citation type="submission" date="2020-01" db="EMBL/GenBank/DDBJ databases">
        <title>Paenibacillus soybeanensis sp. nov. isolated from the nodules of soybean (Glycine max(L.) Merr).</title>
        <authorList>
            <person name="Wang H."/>
        </authorList>
    </citation>
    <scope>NUCLEOTIDE SEQUENCE [LARGE SCALE GENOMIC DNA]</scope>
    <source>
        <strain evidence="3 4">T1</strain>
    </source>
</reference>
<dbReference type="RefSeq" id="WP_161741148.1">
    <property type="nucleotide sequence ID" value="NZ_JAAAMV010000001.1"/>
</dbReference>
<organism evidence="3 4">
    <name type="scientific">Paenibacillus glycinis</name>
    <dbReference type="NCBI Taxonomy" id="2697035"/>
    <lineage>
        <taxon>Bacteria</taxon>
        <taxon>Bacillati</taxon>
        <taxon>Bacillota</taxon>
        <taxon>Bacilli</taxon>
        <taxon>Bacillales</taxon>
        <taxon>Paenibacillaceae</taxon>
        <taxon>Paenibacillus</taxon>
    </lineage>
</organism>
<dbReference type="NCBIfam" id="TIGR00426">
    <property type="entry name" value="competence protein ComEA helix-hairpin-helix repeat region"/>
    <property type="match status" value="1"/>
</dbReference>
<dbReference type="EMBL" id="JAAAMV010000001">
    <property type="protein sequence ID" value="NBD22905.1"/>
    <property type="molecule type" value="Genomic_DNA"/>
</dbReference>
<evidence type="ECO:0000313" key="3">
    <source>
        <dbReference type="EMBL" id="NBD22905.1"/>
    </source>
</evidence>
<feature type="domain" description="Helix-hairpin-helix DNA-binding motif class 1" evidence="2">
    <location>
        <begin position="210"/>
        <end position="229"/>
    </location>
</feature>
<dbReference type="SUPFAM" id="SSF47781">
    <property type="entry name" value="RuvA domain 2-like"/>
    <property type="match status" value="1"/>
</dbReference>
<dbReference type="Gene3D" id="1.10.150.320">
    <property type="entry name" value="Photosystem II 12 kDa extrinsic protein"/>
    <property type="match status" value="1"/>
</dbReference>
<evidence type="ECO:0000259" key="2">
    <source>
        <dbReference type="SMART" id="SM00278"/>
    </source>
</evidence>
<feature type="region of interest" description="Disordered" evidence="1">
    <location>
        <begin position="62"/>
        <end position="178"/>
    </location>
</feature>
<dbReference type="Pfam" id="PF12836">
    <property type="entry name" value="HHH_3"/>
    <property type="match status" value="1"/>
</dbReference>
<feature type="compositionally biased region" description="Low complexity" evidence="1">
    <location>
        <begin position="108"/>
        <end position="131"/>
    </location>
</feature>
<dbReference type="InterPro" id="IPR051675">
    <property type="entry name" value="Endo/Exo/Phosphatase_dom_1"/>
</dbReference>
<dbReference type="InterPro" id="IPR004509">
    <property type="entry name" value="Competence_ComEA_HhH"/>
</dbReference>
<protein>
    <recommendedName>
        <fullName evidence="2">Helix-hairpin-helix DNA-binding motif class 1 domain-containing protein</fullName>
    </recommendedName>
</protein>
<gene>
    <name evidence="3" type="ORF">GT019_03365</name>
</gene>
<evidence type="ECO:0000256" key="1">
    <source>
        <dbReference type="SAM" id="MobiDB-lite"/>
    </source>
</evidence>
<proteinExistence type="predicted"/>